<dbReference type="Proteomes" id="UP000789901">
    <property type="component" value="Unassembled WGS sequence"/>
</dbReference>
<sequence length="52" mass="5550">VGFDNIDAIFDRTSVEVVIEVVDSSGSDRFFGCFGKSKSSSVVIGFGVFVVK</sequence>
<name>A0ABN7X307_GIGMA</name>
<dbReference type="EMBL" id="CAJVQB010085032">
    <property type="protein sequence ID" value="CAG8846811.1"/>
    <property type="molecule type" value="Genomic_DNA"/>
</dbReference>
<comment type="caution">
    <text evidence="1">The sequence shown here is derived from an EMBL/GenBank/DDBJ whole genome shotgun (WGS) entry which is preliminary data.</text>
</comment>
<proteinExistence type="predicted"/>
<accession>A0ABN7X307</accession>
<protein>
    <submittedName>
        <fullName evidence="1">39111_t:CDS:1</fullName>
    </submittedName>
</protein>
<gene>
    <name evidence="1" type="ORF">GMARGA_LOCUS38350</name>
</gene>
<keyword evidence="2" id="KW-1185">Reference proteome</keyword>
<feature type="non-terminal residue" evidence="1">
    <location>
        <position position="52"/>
    </location>
</feature>
<reference evidence="1 2" key="1">
    <citation type="submission" date="2021-06" db="EMBL/GenBank/DDBJ databases">
        <authorList>
            <person name="Kallberg Y."/>
            <person name="Tangrot J."/>
            <person name="Rosling A."/>
        </authorList>
    </citation>
    <scope>NUCLEOTIDE SEQUENCE [LARGE SCALE GENOMIC DNA]</scope>
    <source>
        <strain evidence="1 2">120-4 pot B 10/14</strain>
    </source>
</reference>
<organism evidence="1 2">
    <name type="scientific">Gigaspora margarita</name>
    <dbReference type="NCBI Taxonomy" id="4874"/>
    <lineage>
        <taxon>Eukaryota</taxon>
        <taxon>Fungi</taxon>
        <taxon>Fungi incertae sedis</taxon>
        <taxon>Mucoromycota</taxon>
        <taxon>Glomeromycotina</taxon>
        <taxon>Glomeromycetes</taxon>
        <taxon>Diversisporales</taxon>
        <taxon>Gigasporaceae</taxon>
        <taxon>Gigaspora</taxon>
    </lineage>
</organism>
<evidence type="ECO:0000313" key="1">
    <source>
        <dbReference type="EMBL" id="CAG8846811.1"/>
    </source>
</evidence>
<evidence type="ECO:0000313" key="2">
    <source>
        <dbReference type="Proteomes" id="UP000789901"/>
    </source>
</evidence>
<feature type="non-terminal residue" evidence="1">
    <location>
        <position position="1"/>
    </location>
</feature>